<dbReference type="EMBL" id="GEBQ01020320">
    <property type="protein sequence ID" value="JAT19657.1"/>
    <property type="molecule type" value="Transcribed_RNA"/>
</dbReference>
<name>A0A1B6L7I9_9HEMI</name>
<evidence type="ECO:0000256" key="1">
    <source>
        <dbReference type="SAM" id="MobiDB-lite"/>
    </source>
</evidence>
<proteinExistence type="predicted"/>
<gene>
    <name evidence="2" type="ORF">g.17903</name>
</gene>
<protein>
    <submittedName>
        <fullName evidence="2">Uncharacterized protein</fullName>
    </submittedName>
</protein>
<organism evidence="2">
    <name type="scientific">Graphocephala atropunctata</name>
    <dbReference type="NCBI Taxonomy" id="36148"/>
    <lineage>
        <taxon>Eukaryota</taxon>
        <taxon>Metazoa</taxon>
        <taxon>Ecdysozoa</taxon>
        <taxon>Arthropoda</taxon>
        <taxon>Hexapoda</taxon>
        <taxon>Insecta</taxon>
        <taxon>Pterygota</taxon>
        <taxon>Neoptera</taxon>
        <taxon>Paraneoptera</taxon>
        <taxon>Hemiptera</taxon>
        <taxon>Auchenorrhyncha</taxon>
        <taxon>Membracoidea</taxon>
        <taxon>Cicadellidae</taxon>
        <taxon>Cicadellinae</taxon>
        <taxon>Cicadellini</taxon>
        <taxon>Graphocephala</taxon>
    </lineage>
</organism>
<sequence length="349" mass="38209">MKQAKADLEAAANVSLFRVKLDFTKRNLNQSLSQQKKSTSPPNPLELDISLNISDLPVRVKKHFITAGIIQGQIFDSSGAFACIAFDNAKLQGRFPEKKSQCLRLKGPHYQSLVLAVDIVETLLDEVVKPGNNAVPVKKAKLSRTEEEKMYEVDYEIKDFPMAAIDSVIVKGIIEGRLHQASDAVVTARGNPHLQNPTHNERLLYLHIQAHHHLATLLAIQEIDKIINEGKLENSLPPGQMLRNNSDPRMALTKEPASPRVSVAETMQLALQAKLTEQNSLSDVIRQLQQYVEGSGVTPERESEKQAKPSPAVEAVSTQLPSSAAAGAPLADIIQQLQQYIGSSGSNPA</sequence>
<accession>A0A1B6L7I9</accession>
<reference evidence="2" key="1">
    <citation type="submission" date="2015-11" db="EMBL/GenBank/DDBJ databases">
        <title>De novo transcriptome assembly of four potential Pierce s Disease insect vectors from Arizona vineyards.</title>
        <authorList>
            <person name="Tassone E.E."/>
        </authorList>
    </citation>
    <scope>NUCLEOTIDE SEQUENCE</scope>
</reference>
<evidence type="ECO:0000313" key="2">
    <source>
        <dbReference type="EMBL" id="JAT19657.1"/>
    </source>
</evidence>
<feature type="region of interest" description="Disordered" evidence="1">
    <location>
        <begin position="295"/>
        <end position="325"/>
    </location>
</feature>
<dbReference type="AlphaFoldDB" id="A0A1B6L7I9"/>